<dbReference type="EMBL" id="GECZ01026971">
    <property type="protein sequence ID" value="JAS42798.1"/>
    <property type="molecule type" value="Transcribed_RNA"/>
</dbReference>
<name>A0A1B6GGA6_9HEMI</name>
<dbReference type="GO" id="GO:0016071">
    <property type="term" value="P:mRNA metabolic process"/>
    <property type="evidence" value="ECO:0007669"/>
    <property type="project" value="UniProtKB-ARBA"/>
</dbReference>
<evidence type="ECO:0000313" key="7">
    <source>
        <dbReference type="EMBL" id="JAS42798.1"/>
    </source>
</evidence>
<evidence type="ECO:0000313" key="8">
    <source>
        <dbReference type="EMBL" id="JAS61467.1"/>
    </source>
</evidence>
<evidence type="ECO:0000256" key="4">
    <source>
        <dbReference type="ARBA" id="ARBA00023163"/>
    </source>
</evidence>
<evidence type="ECO:0000256" key="2">
    <source>
        <dbReference type="ARBA" id="ARBA00023015"/>
    </source>
</evidence>
<dbReference type="InterPro" id="IPR028322">
    <property type="entry name" value="PNRC-like_rgn"/>
</dbReference>
<gene>
    <name evidence="7" type="ORF">g.7496</name>
    <name evidence="8" type="ORF">g.7497</name>
</gene>
<evidence type="ECO:0000256" key="3">
    <source>
        <dbReference type="ARBA" id="ARBA00023159"/>
    </source>
</evidence>
<comment type="subcellular location">
    <subcellularLocation>
        <location evidence="1">Nucleus</location>
    </subcellularLocation>
</comment>
<accession>A0A1B6GGA6</accession>
<dbReference type="InterPro" id="IPR026780">
    <property type="entry name" value="PNRC1/2"/>
</dbReference>
<proteinExistence type="predicted"/>
<dbReference type="AlphaFoldDB" id="A0A1B6GGA6"/>
<evidence type="ECO:0000256" key="6">
    <source>
        <dbReference type="SAM" id="MobiDB-lite"/>
    </source>
</evidence>
<dbReference type="EMBL" id="GECZ01008302">
    <property type="protein sequence ID" value="JAS61467.1"/>
    <property type="molecule type" value="Transcribed_RNA"/>
</dbReference>
<evidence type="ECO:0000256" key="1">
    <source>
        <dbReference type="ARBA" id="ARBA00004123"/>
    </source>
</evidence>
<protein>
    <submittedName>
        <fullName evidence="8">Uncharacterized protein</fullName>
    </submittedName>
</protein>
<keyword evidence="3" id="KW-0010">Activator</keyword>
<dbReference type="PANTHER" id="PTHR15405">
    <property type="entry name" value="PROLINE-RICH NUCLEAR RECEPTOR COACTIVATOR"/>
    <property type="match status" value="1"/>
</dbReference>
<dbReference type="GO" id="GO:0005634">
    <property type="term" value="C:nucleus"/>
    <property type="evidence" value="ECO:0007669"/>
    <property type="project" value="UniProtKB-SubCell"/>
</dbReference>
<sequence>MHTPIMKCQPVKYSKHSSQNQISIVHSKGKHRLSQAHQEACRDIQNHQDHIMRQGPQGVRHSKTVSSDISPSSSPTFGSFYAGAKFSGAPSPTDLPKPPPRWTTPIKMSCGGSFTDLHGRADKHYELPSQWKILVNAPA</sequence>
<dbReference type="Pfam" id="PF15365">
    <property type="entry name" value="PNRC"/>
    <property type="match status" value="1"/>
</dbReference>
<feature type="compositionally biased region" description="Low complexity" evidence="6">
    <location>
        <begin position="64"/>
        <end position="74"/>
    </location>
</feature>
<organism evidence="8">
    <name type="scientific">Cuerna arida</name>
    <dbReference type="NCBI Taxonomy" id="1464854"/>
    <lineage>
        <taxon>Eukaryota</taxon>
        <taxon>Metazoa</taxon>
        <taxon>Ecdysozoa</taxon>
        <taxon>Arthropoda</taxon>
        <taxon>Hexapoda</taxon>
        <taxon>Insecta</taxon>
        <taxon>Pterygota</taxon>
        <taxon>Neoptera</taxon>
        <taxon>Paraneoptera</taxon>
        <taxon>Hemiptera</taxon>
        <taxon>Auchenorrhyncha</taxon>
        <taxon>Membracoidea</taxon>
        <taxon>Cicadellidae</taxon>
        <taxon>Cicadellinae</taxon>
        <taxon>Proconiini</taxon>
        <taxon>Cuerna</taxon>
    </lineage>
</organism>
<keyword evidence="5" id="KW-0539">Nucleus</keyword>
<evidence type="ECO:0000256" key="5">
    <source>
        <dbReference type="ARBA" id="ARBA00023242"/>
    </source>
</evidence>
<keyword evidence="2" id="KW-0805">Transcription regulation</keyword>
<feature type="region of interest" description="Disordered" evidence="6">
    <location>
        <begin position="55"/>
        <end position="74"/>
    </location>
</feature>
<keyword evidence="4" id="KW-0804">Transcription</keyword>
<reference evidence="8" key="1">
    <citation type="submission" date="2015-11" db="EMBL/GenBank/DDBJ databases">
        <title>De novo transcriptome assembly of four potential Pierce s Disease insect vectors from Arizona vineyards.</title>
        <authorList>
            <person name="Tassone E.E."/>
        </authorList>
    </citation>
    <scope>NUCLEOTIDE SEQUENCE</scope>
</reference>